<dbReference type="AlphaFoldDB" id="A0A4P8YNE1"/>
<gene>
    <name evidence="2" type="ORF">FEM41_17150</name>
</gene>
<organism evidence="2 3">
    <name type="scientific">Jejubacter calystegiae</name>
    <dbReference type="NCBI Taxonomy" id="2579935"/>
    <lineage>
        <taxon>Bacteria</taxon>
        <taxon>Pseudomonadati</taxon>
        <taxon>Pseudomonadota</taxon>
        <taxon>Gammaproteobacteria</taxon>
        <taxon>Enterobacterales</taxon>
        <taxon>Enterobacteriaceae</taxon>
        <taxon>Jejubacter</taxon>
    </lineage>
</organism>
<dbReference type="EMBL" id="CP040428">
    <property type="protein sequence ID" value="QCT21254.1"/>
    <property type="molecule type" value="Genomic_DNA"/>
</dbReference>
<accession>A0A4P8YNE1</accession>
<dbReference type="KEGG" id="izh:FEM41_17150"/>
<evidence type="ECO:0000256" key="1">
    <source>
        <dbReference type="SAM" id="SignalP"/>
    </source>
</evidence>
<reference evidence="2 3" key="1">
    <citation type="submission" date="2019-05" db="EMBL/GenBank/DDBJ databases">
        <title>Complete genome sequence of Izhakiella calystegiae KSNA2, an endophyte isolated from beach morning glory (Calystegia soldanella).</title>
        <authorList>
            <person name="Jiang L."/>
            <person name="Jeong J.C."/>
            <person name="Kim C.Y."/>
            <person name="Kim D.H."/>
            <person name="Kim S.W."/>
            <person name="Lee j."/>
        </authorList>
    </citation>
    <scope>NUCLEOTIDE SEQUENCE [LARGE SCALE GENOMIC DNA]</scope>
    <source>
        <strain evidence="2 3">KSNA2</strain>
    </source>
</reference>
<keyword evidence="3" id="KW-1185">Reference proteome</keyword>
<dbReference type="RefSeq" id="WP_138097410.1">
    <property type="nucleotide sequence ID" value="NZ_CP040428.1"/>
</dbReference>
<keyword evidence="1" id="KW-0732">Signal</keyword>
<evidence type="ECO:0000313" key="2">
    <source>
        <dbReference type="EMBL" id="QCT21254.1"/>
    </source>
</evidence>
<sequence>MKRILPLAALLVALPVSALAEPCLPQPQASRNAMIMPGHIPWEGMDPSAGSDDPAQLDVPLYHIQG</sequence>
<proteinExistence type="predicted"/>
<dbReference type="Proteomes" id="UP000302163">
    <property type="component" value="Chromosome"/>
</dbReference>
<name>A0A4P8YNE1_9ENTR</name>
<feature type="signal peptide" evidence="1">
    <location>
        <begin position="1"/>
        <end position="20"/>
    </location>
</feature>
<protein>
    <submittedName>
        <fullName evidence="2">Uncharacterized protein</fullName>
    </submittedName>
</protein>
<evidence type="ECO:0000313" key="3">
    <source>
        <dbReference type="Proteomes" id="UP000302163"/>
    </source>
</evidence>
<feature type="chain" id="PRO_5020749629" evidence="1">
    <location>
        <begin position="21"/>
        <end position="66"/>
    </location>
</feature>